<evidence type="ECO:0000313" key="5">
    <source>
        <dbReference type="Proteomes" id="UP000789524"/>
    </source>
</evidence>
<dbReference type="CDD" id="cd00118">
    <property type="entry name" value="LysM"/>
    <property type="match status" value="1"/>
</dbReference>
<dbReference type="EMBL" id="CAKASE010000050">
    <property type="protein sequence ID" value="CAG9564129.1"/>
    <property type="molecule type" value="Genomic_DNA"/>
</dbReference>
<dbReference type="PANTHER" id="PTHR20932">
    <property type="entry name" value="LYSM AND PUTATIVE PEPTIDOGLYCAN-BINDING DOMAIN-CONTAINING PROTEIN"/>
    <property type="match status" value="1"/>
</dbReference>
<dbReference type="PROSITE" id="PS51782">
    <property type="entry name" value="LYSM"/>
    <property type="match status" value="1"/>
</dbReference>
<evidence type="ECO:0000259" key="3">
    <source>
        <dbReference type="PROSITE" id="PS51782"/>
    </source>
</evidence>
<keyword evidence="2" id="KW-0472">Membrane</keyword>
<sequence>MVFSRSRSSHSGNDLIENMNGYKDDNEYKSEVQLYRIKPQDHFIEAQVQEGDTLQAIALRFYCSISELKRINNIHKDNEIHARRTIKVPVTPYSVLTELIPAKQTPEPTPSTSSHISTSLNMNNLLQDPVQNRLLPTNLDTSKKIESKDGDYSIDCNTVVLNSTLTPLVVPYTDSEQNESISEDTKLLPNKQKVPVEAVVVKELTSHGADFGLKWFHLLCFVLVLGFAAPLIYVMFYLDKPEHSEIPPLHPT</sequence>
<organism evidence="4 5">
    <name type="scientific">Danaus chrysippus</name>
    <name type="common">African queen</name>
    <dbReference type="NCBI Taxonomy" id="151541"/>
    <lineage>
        <taxon>Eukaryota</taxon>
        <taxon>Metazoa</taxon>
        <taxon>Ecdysozoa</taxon>
        <taxon>Arthropoda</taxon>
        <taxon>Hexapoda</taxon>
        <taxon>Insecta</taxon>
        <taxon>Pterygota</taxon>
        <taxon>Neoptera</taxon>
        <taxon>Endopterygota</taxon>
        <taxon>Lepidoptera</taxon>
        <taxon>Glossata</taxon>
        <taxon>Ditrysia</taxon>
        <taxon>Papilionoidea</taxon>
        <taxon>Nymphalidae</taxon>
        <taxon>Danainae</taxon>
        <taxon>Danaini</taxon>
        <taxon>Danaina</taxon>
        <taxon>Danaus</taxon>
        <taxon>Anosia</taxon>
    </lineage>
</organism>
<dbReference type="InterPro" id="IPR045030">
    <property type="entry name" value="LYSM1-4"/>
</dbReference>
<feature type="compositionally biased region" description="Polar residues" evidence="1">
    <location>
        <begin position="1"/>
        <end position="12"/>
    </location>
</feature>
<feature type="region of interest" description="Disordered" evidence="1">
    <location>
        <begin position="1"/>
        <end position="22"/>
    </location>
</feature>
<dbReference type="InterPro" id="IPR036779">
    <property type="entry name" value="LysM_dom_sf"/>
</dbReference>
<dbReference type="SMART" id="SM00257">
    <property type="entry name" value="LysM"/>
    <property type="match status" value="1"/>
</dbReference>
<name>A0A8J2W1S9_9NEOP</name>
<gene>
    <name evidence="4" type="ORF">DCHRY22_LOCUS5159</name>
</gene>
<evidence type="ECO:0000313" key="4">
    <source>
        <dbReference type="EMBL" id="CAG9564129.1"/>
    </source>
</evidence>
<dbReference type="AlphaFoldDB" id="A0A8J2W1S9"/>
<evidence type="ECO:0000256" key="2">
    <source>
        <dbReference type="SAM" id="Phobius"/>
    </source>
</evidence>
<dbReference type="Pfam" id="PF01476">
    <property type="entry name" value="LysM"/>
    <property type="match status" value="1"/>
</dbReference>
<feature type="domain" description="LysM" evidence="3">
    <location>
        <begin position="44"/>
        <end position="88"/>
    </location>
</feature>
<keyword evidence="2" id="KW-1133">Transmembrane helix</keyword>
<dbReference type="OrthoDB" id="538216at2759"/>
<comment type="caution">
    <text evidence="4">The sequence shown here is derived from an EMBL/GenBank/DDBJ whole genome shotgun (WGS) entry which is preliminary data.</text>
</comment>
<proteinExistence type="predicted"/>
<accession>A0A8J2W1S9</accession>
<dbReference type="SUPFAM" id="SSF54106">
    <property type="entry name" value="LysM domain"/>
    <property type="match status" value="1"/>
</dbReference>
<protein>
    <submittedName>
        <fullName evidence="4">(African queen) hypothetical protein</fullName>
    </submittedName>
</protein>
<feature type="transmembrane region" description="Helical" evidence="2">
    <location>
        <begin position="215"/>
        <end position="238"/>
    </location>
</feature>
<evidence type="ECO:0000256" key="1">
    <source>
        <dbReference type="SAM" id="MobiDB-lite"/>
    </source>
</evidence>
<keyword evidence="2" id="KW-0812">Transmembrane</keyword>
<dbReference type="Proteomes" id="UP000789524">
    <property type="component" value="Unassembled WGS sequence"/>
</dbReference>
<dbReference type="InterPro" id="IPR018392">
    <property type="entry name" value="LysM"/>
</dbReference>
<keyword evidence="5" id="KW-1185">Reference proteome</keyword>
<dbReference type="Gene3D" id="3.10.350.10">
    <property type="entry name" value="LysM domain"/>
    <property type="match status" value="1"/>
</dbReference>
<dbReference type="PANTHER" id="PTHR20932:SF13">
    <property type="entry name" value="LD36653P"/>
    <property type="match status" value="1"/>
</dbReference>
<reference evidence="4" key="1">
    <citation type="submission" date="2021-09" db="EMBL/GenBank/DDBJ databases">
        <authorList>
            <person name="Martin H S."/>
        </authorList>
    </citation>
    <scope>NUCLEOTIDE SEQUENCE</scope>
</reference>